<dbReference type="AlphaFoldDB" id="A0A419I2I3"/>
<evidence type="ECO:0000256" key="1">
    <source>
        <dbReference type="ARBA" id="ARBA00004196"/>
    </source>
</evidence>
<keyword evidence="4" id="KW-1015">Disulfide bond</keyword>
<dbReference type="Pfam" id="PF00578">
    <property type="entry name" value="AhpC-TSA"/>
    <property type="match status" value="1"/>
</dbReference>
<protein>
    <submittedName>
        <fullName evidence="8">TlpA family protein disulfide reductase</fullName>
    </submittedName>
</protein>
<keyword evidence="2" id="KW-0201">Cytochrome c-type biogenesis</keyword>
<evidence type="ECO:0000256" key="5">
    <source>
        <dbReference type="ARBA" id="ARBA00023284"/>
    </source>
</evidence>
<gene>
    <name evidence="8" type="ORF">D5S19_18205</name>
</gene>
<reference evidence="8 9" key="1">
    <citation type="submission" date="2018-09" db="EMBL/GenBank/DDBJ databases">
        <title>YIM PH 21725 draft genome.</title>
        <authorList>
            <person name="Miao C."/>
        </authorList>
    </citation>
    <scope>NUCLEOTIDE SEQUENCE [LARGE SCALE GENOMIC DNA]</scope>
    <source>
        <strain evidence="9">YIM PH21725</strain>
    </source>
</reference>
<dbReference type="InterPro" id="IPR000866">
    <property type="entry name" value="AhpC/TSA"/>
</dbReference>
<dbReference type="Gene3D" id="3.40.30.10">
    <property type="entry name" value="Glutaredoxin"/>
    <property type="match status" value="1"/>
</dbReference>
<dbReference type="PROSITE" id="PS00194">
    <property type="entry name" value="THIOREDOXIN_1"/>
    <property type="match status" value="1"/>
</dbReference>
<dbReference type="PANTHER" id="PTHR42852:SF6">
    <property type="entry name" value="THIOL:DISULFIDE INTERCHANGE PROTEIN DSBE"/>
    <property type="match status" value="1"/>
</dbReference>
<keyword evidence="5" id="KW-0676">Redox-active center</keyword>
<evidence type="ECO:0000256" key="2">
    <source>
        <dbReference type="ARBA" id="ARBA00022748"/>
    </source>
</evidence>
<dbReference type="GO" id="GO:0017004">
    <property type="term" value="P:cytochrome complex assembly"/>
    <property type="evidence" value="ECO:0007669"/>
    <property type="project" value="UniProtKB-KW"/>
</dbReference>
<evidence type="ECO:0000313" key="8">
    <source>
        <dbReference type="EMBL" id="RJQ84112.1"/>
    </source>
</evidence>
<dbReference type="EMBL" id="QZFV01000089">
    <property type="protein sequence ID" value="RJQ84112.1"/>
    <property type="molecule type" value="Genomic_DNA"/>
</dbReference>
<dbReference type="InterPro" id="IPR017937">
    <property type="entry name" value="Thioredoxin_CS"/>
</dbReference>
<dbReference type="CDD" id="cd02966">
    <property type="entry name" value="TlpA_like_family"/>
    <property type="match status" value="1"/>
</dbReference>
<evidence type="ECO:0000259" key="7">
    <source>
        <dbReference type="PROSITE" id="PS51352"/>
    </source>
</evidence>
<organism evidence="8 9">
    <name type="scientific">Amycolatopsis panacis</name>
    <dbReference type="NCBI Taxonomy" id="2340917"/>
    <lineage>
        <taxon>Bacteria</taxon>
        <taxon>Bacillati</taxon>
        <taxon>Actinomycetota</taxon>
        <taxon>Actinomycetes</taxon>
        <taxon>Pseudonocardiales</taxon>
        <taxon>Pseudonocardiaceae</taxon>
        <taxon>Amycolatopsis</taxon>
    </lineage>
</organism>
<feature type="region of interest" description="Disordered" evidence="6">
    <location>
        <begin position="1"/>
        <end position="42"/>
    </location>
</feature>
<accession>A0A419I2I3</accession>
<keyword evidence="9" id="KW-1185">Reference proteome</keyword>
<dbReference type="InterPro" id="IPR050553">
    <property type="entry name" value="Thioredoxin_ResA/DsbE_sf"/>
</dbReference>
<proteinExistence type="predicted"/>
<sequence>MARPAPPPVLARFAHQPGVRRRSPGGDRLQRARRHDRSESDRRVKRRVLGVLLAATLAVAGCSTGKDAVVSGGTFTFVSPGGQLDISYPVDKRQKAPVMSGDDLMNNGKQLSLADFPGKPIVLNLWGQWCGPCRSESPELEKTSNEIQPIGAKLIGLDVRDPARDVAQDFVRDRGLTYPSIWDPSGRVLLQLTGYPRNIIPSTIVLDNQHRVAAVFLRTVASSDLIPLVQKLVAEK</sequence>
<dbReference type="PROSITE" id="PS51352">
    <property type="entry name" value="THIOREDOXIN_2"/>
    <property type="match status" value="1"/>
</dbReference>
<dbReference type="GO" id="GO:0030313">
    <property type="term" value="C:cell envelope"/>
    <property type="evidence" value="ECO:0007669"/>
    <property type="project" value="UniProtKB-SubCell"/>
</dbReference>
<keyword evidence="3" id="KW-0812">Transmembrane</keyword>
<dbReference type="PANTHER" id="PTHR42852">
    <property type="entry name" value="THIOL:DISULFIDE INTERCHANGE PROTEIN DSBE"/>
    <property type="match status" value="1"/>
</dbReference>
<dbReference type="SUPFAM" id="SSF52833">
    <property type="entry name" value="Thioredoxin-like"/>
    <property type="match status" value="1"/>
</dbReference>
<evidence type="ECO:0000256" key="4">
    <source>
        <dbReference type="ARBA" id="ARBA00023157"/>
    </source>
</evidence>
<dbReference type="InterPro" id="IPR013766">
    <property type="entry name" value="Thioredoxin_domain"/>
</dbReference>
<feature type="compositionally biased region" description="Basic and acidic residues" evidence="6">
    <location>
        <begin position="24"/>
        <end position="42"/>
    </location>
</feature>
<evidence type="ECO:0000313" key="9">
    <source>
        <dbReference type="Proteomes" id="UP000285112"/>
    </source>
</evidence>
<dbReference type="Proteomes" id="UP000285112">
    <property type="component" value="Unassembled WGS sequence"/>
</dbReference>
<dbReference type="OrthoDB" id="9796554at2"/>
<keyword evidence="3" id="KW-0735">Signal-anchor</keyword>
<dbReference type="GO" id="GO:0016209">
    <property type="term" value="F:antioxidant activity"/>
    <property type="evidence" value="ECO:0007669"/>
    <property type="project" value="InterPro"/>
</dbReference>
<name>A0A419I2I3_9PSEU</name>
<evidence type="ECO:0000256" key="6">
    <source>
        <dbReference type="SAM" id="MobiDB-lite"/>
    </source>
</evidence>
<comment type="subcellular location">
    <subcellularLocation>
        <location evidence="1">Cell envelope</location>
    </subcellularLocation>
</comment>
<dbReference type="InterPro" id="IPR036249">
    <property type="entry name" value="Thioredoxin-like_sf"/>
</dbReference>
<dbReference type="GO" id="GO:0016491">
    <property type="term" value="F:oxidoreductase activity"/>
    <property type="evidence" value="ECO:0007669"/>
    <property type="project" value="InterPro"/>
</dbReference>
<evidence type="ECO:0000256" key="3">
    <source>
        <dbReference type="ARBA" id="ARBA00022968"/>
    </source>
</evidence>
<comment type="caution">
    <text evidence="8">The sequence shown here is derived from an EMBL/GenBank/DDBJ whole genome shotgun (WGS) entry which is preliminary data.</text>
</comment>
<feature type="domain" description="Thioredoxin" evidence="7">
    <location>
        <begin position="90"/>
        <end position="234"/>
    </location>
</feature>